<accession>A0A448WEJ0</accession>
<dbReference type="Proteomes" id="UP000784294">
    <property type="component" value="Unassembled WGS sequence"/>
</dbReference>
<dbReference type="EMBL" id="CAAALY010006877">
    <property type="protein sequence ID" value="VEL09651.1"/>
    <property type="molecule type" value="Genomic_DNA"/>
</dbReference>
<gene>
    <name evidence="2" type="ORF">PXEA_LOCUS3091</name>
</gene>
<organism evidence="2 3">
    <name type="scientific">Protopolystoma xenopodis</name>
    <dbReference type="NCBI Taxonomy" id="117903"/>
    <lineage>
        <taxon>Eukaryota</taxon>
        <taxon>Metazoa</taxon>
        <taxon>Spiralia</taxon>
        <taxon>Lophotrochozoa</taxon>
        <taxon>Platyhelminthes</taxon>
        <taxon>Monogenea</taxon>
        <taxon>Polyopisthocotylea</taxon>
        <taxon>Polystomatidea</taxon>
        <taxon>Polystomatidae</taxon>
        <taxon>Protopolystoma</taxon>
    </lineage>
</organism>
<comment type="caution">
    <text evidence="2">The sequence shown here is derived from an EMBL/GenBank/DDBJ whole genome shotgun (WGS) entry which is preliminary data.</text>
</comment>
<keyword evidence="3" id="KW-1185">Reference proteome</keyword>
<evidence type="ECO:0000313" key="2">
    <source>
        <dbReference type="EMBL" id="VEL09651.1"/>
    </source>
</evidence>
<proteinExistence type="predicted"/>
<evidence type="ECO:0000256" key="1">
    <source>
        <dbReference type="SAM" id="MobiDB-lite"/>
    </source>
</evidence>
<dbReference type="AlphaFoldDB" id="A0A448WEJ0"/>
<protein>
    <submittedName>
        <fullName evidence="2">Uncharacterized protein</fullName>
    </submittedName>
</protein>
<sequence>MGWGLKSSGPAGFSPELIPQLFPEYPESGHVQEAMDPSPEDEAAVRASHLVEGGEEEEQMSENDPGDEDSEAE</sequence>
<evidence type="ECO:0000313" key="3">
    <source>
        <dbReference type="Proteomes" id="UP000784294"/>
    </source>
</evidence>
<feature type="compositionally biased region" description="Acidic residues" evidence="1">
    <location>
        <begin position="53"/>
        <end position="73"/>
    </location>
</feature>
<dbReference type="OrthoDB" id="272202at2759"/>
<name>A0A448WEJ0_9PLAT</name>
<reference evidence="2" key="1">
    <citation type="submission" date="2018-11" db="EMBL/GenBank/DDBJ databases">
        <authorList>
            <consortium name="Pathogen Informatics"/>
        </authorList>
    </citation>
    <scope>NUCLEOTIDE SEQUENCE</scope>
</reference>
<feature type="region of interest" description="Disordered" evidence="1">
    <location>
        <begin position="1"/>
        <end position="73"/>
    </location>
</feature>